<feature type="transmembrane region" description="Helical" evidence="3">
    <location>
        <begin position="295"/>
        <end position="314"/>
    </location>
</feature>
<feature type="transmembrane region" description="Helical" evidence="3">
    <location>
        <begin position="263"/>
        <end position="283"/>
    </location>
</feature>
<reference evidence="4 5" key="1">
    <citation type="journal article" date="2018" name="Sci. Rep.">
        <title>Genome sequence of the cauliflower mushroom Sparassis crispa (Hanabiratake) and its association with beneficial usage.</title>
        <authorList>
            <person name="Kiyama R."/>
            <person name="Furutani Y."/>
            <person name="Kawaguchi K."/>
            <person name="Nakanishi T."/>
        </authorList>
    </citation>
    <scope>NUCLEOTIDE SEQUENCE [LARGE SCALE GENOMIC DNA]</scope>
</reference>
<evidence type="ECO:0000256" key="3">
    <source>
        <dbReference type="SAM" id="Phobius"/>
    </source>
</evidence>
<name>A0A401GQN6_9APHY</name>
<proteinExistence type="predicted"/>
<keyword evidence="3" id="KW-1133">Transmembrane helix</keyword>
<feature type="transmembrane region" description="Helical" evidence="3">
    <location>
        <begin position="334"/>
        <end position="360"/>
    </location>
</feature>
<keyword evidence="3" id="KW-0812">Transmembrane</keyword>
<keyword evidence="1" id="KW-0175">Coiled coil</keyword>
<evidence type="ECO:0000256" key="1">
    <source>
        <dbReference type="SAM" id="Coils"/>
    </source>
</evidence>
<protein>
    <submittedName>
        <fullName evidence="4">Uncharacterized protein</fullName>
    </submittedName>
</protein>
<feature type="compositionally biased region" description="Polar residues" evidence="2">
    <location>
        <begin position="14"/>
        <end position="27"/>
    </location>
</feature>
<evidence type="ECO:0000313" key="4">
    <source>
        <dbReference type="EMBL" id="GBE84561.1"/>
    </source>
</evidence>
<feature type="transmembrane region" description="Helical" evidence="3">
    <location>
        <begin position="54"/>
        <end position="86"/>
    </location>
</feature>
<dbReference type="OrthoDB" id="2679843at2759"/>
<gene>
    <name evidence="4" type="ORF">SCP_0605400</name>
</gene>
<sequence>MATHSPIDYASHRPTLSNGAQSTTITESGAEKASVDADVKVVGARPSRSMFPSLRFLACVLVVSIYAILLVPYILVSTMLALLTLIEILIRRGLSSDRNVLDRLVFVRLAMHCQRSTMGVVNYVTPASVSECLEEVLLPSLRIKRSPQHQEYVEEGQRMVQEIKEEIVHCRELIKIARDLRRQNLKTWRTAPSSTTSPSEAVQVQEYRRSIQDSERLREHLEALQRDYDELTFLARTQAAADCTGYHGLTEWARKSLDIHRHLMNALCQISFVGAGLTYTTIFSATRGNLGLMCYSWGLFNCGFIIPLSGLSLLKWASTRSRETLFASPQVWSLLLSIFIYLSVIAVAAALCLLNVSIIVLHYSWTADSTPQFNVQPVPAGAFALMCTAITCVLTIFAFFLHYSVNGWHNLFGALLGRQNEEARSQRFREYVPE</sequence>
<evidence type="ECO:0000313" key="5">
    <source>
        <dbReference type="Proteomes" id="UP000287166"/>
    </source>
</evidence>
<feature type="transmembrane region" description="Helical" evidence="3">
    <location>
        <begin position="380"/>
        <end position="401"/>
    </location>
</feature>
<dbReference type="AlphaFoldDB" id="A0A401GQN6"/>
<accession>A0A401GQN6</accession>
<dbReference type="InParanoid" id="A0A401GQN6"/>
<dbReference type="GeneID" id="38781478"/>
<evidence type="ECO:0000256" key="2">
    <source>
        <dbReference type="SAM" id="MobiDB-lite"/>
    </source>
</evidence>
<feature type="region of interest" description="Disordered" evidence="2">
    <location>
        <begin position="1"/>
        <end position="29"/>
    </location>
</feature>
<organism evidence="4 5">
    <name type="scientific">Sparassis crispa</name>
    <dbReference type="NCBI Taxonomy" id="139825"/>
    <lineage>
        <taxon>Eukaryota</taxon>
        <taxon>Fungi</taxon>
        <taxon>Dikarya</taxon>
        <taxon>Basidiomycota</taxon>
        <taxon>Agaricomycotina</taxon>
        <taxon>Agaricomycetes</taxon>
        <taxon>Polyporales</taxon>
        <taxon>Sparassidaceae</taxon>
        <taxon>Sparassis</taxon>
    </lineage>
</organism>
<feature type="coiled-coil region" evidence="1">
    <location>
        <begin position="204"/>
        <end position="234"/>
    </location>
</feature>
<dbReference type="EMBL" id="BFAD01000006">
    <property type="protein sequence ID" value="GBE84561.1"/>
    <property type="molecule type" value="Genomic_DNA"/>
</dbReference>
<comment type="caution">
    <text evidence="4">The sequence shown here is derived from an EMBL/GenBank/DDBJ whole genome shotgun (WGS) entry which is preliminary data.</text>
</comment>
<dbReference type="Proteomes" id="UP000287166">
    <property type="component" value="Unassembled WGS sequence"/>
</dbReference>
<keyword evidence="3" id="KW-0472">Membrane</keyword>
<keyword evidence="5" id="KW-1185">Reference proteome</keyword>
<dbReference type="RefSeq" id="XP_027615474.1">
    <property type="nucleotide sequence ID" value="XM_027759673.1"/>
</dbReference>